<proteinExistence type="predicted"/>
<sequence>MATSDTSQHLCVSSRVNQKVDYSKWARRSRKTPAKQKSNETAIWTNVDDPNATNDESTGSDRGLPPPSTATRRHQNSVGKSQPNTADGNALTSMPNGSPKKTNLEQEKTDLACQKRKDHNTKTLNLLVKSQRKAVKELESLCAFVQKRNQLIAQEIRDTDQSSLQSAEEFLDRHEKLGTSISAFNEWSQSQIAEAKHDLIEAEEESKRSLSALQKERSVLHARLANAQAELHTLKTYKDKEYPVKVLMISSLKREIEKLEETQQDEYEDLKQLCHSAKAKLAEQNLQNQHKVLITSVKENVSRVPHIIRHMAADNMAMKIEIKIYRKEIEKLEETNETLTRSLQGLKMARKNVKEEIFEDVFTKLDKCTADMDVILNIPKEDWLPI</sequence>
<keyword evidence="4" id="KW-1185">Reference proteome</keyword>
<organism evidence="3 4">
    <name type="scientific">Coilia grayii</name>
    <name type="common">Gray's grenadier anchovy</name>
    <dbReference type="NCBI Taxonomy" id="363190"/>
    <lineage>
        <taxon>Eukaryota</taxon>
        <taxon>Metazoa</taxon>
        <taxon>Chordata</taxon>
        <taxon>Craniata</taxon>
        <taxon>Vertebrata</taxon>
        <taxon>Euteleostomi</taxon>
        <taxon>Actinopterygii</taxon>
        <taxon>Neopterygii</taxon>
        <taxon>Teleostei</taxon>
        <taxon>Clupei</taxon>
        <taxon>Clupeiformes</taxon>
        <taxon>Clupeoidei</taxon>
        <taxon>Engraulidae</taxon>
        <taxon>Coilinae</taxon>
        <taxon>Coilia</taxon>
    </lineage>
</organism>
<name>A0ABD1JWT7_9TELE</name>
<evidence type="ECO:0000313" key="4">
    <source>
        <dbReference type="Proteomes" id="UP001591681"/>
    </source>
</evidence>
<feature type="coiled-coil region" evidence="1">
    <location>
        <begin position="315"/>
        <end position="356"/>
    </location>
</feature>
<comment type="caution">
    <text evidence="3">The sequence shown here is derived from an EMBL/GenBank/DDBJ whole genome shotgun (WGS) entry which is preliminary data.</text>
</comment>
<dbReference type="EMBL" id="JBHFQA010000011">
    <property type="protein sequence ID" value="KAL2091343.1"/>
    <property type="molecule type" value="Genomic_DNA"/>
</dbReference>
<dbReference type="PANTHER" id="PTHR28574">
    <property type="entry name" value="RIKEN CDNA 6820408C15"/>
    <property type="match status" value="1"/>
</dbReference>
<dbReference type="AlphaFoldDB" id="A0ABD1JWT7"/>
<gene>
    <name evidence="3" type="ORF">ACEWY4_013606</name>
</gene>
<dbReference type="Proteomes" id="UP001591681">
    <property type="component" value="Unassembled WGS sequence"/>
</dbReference>
<accession>A0ABD1JWT7</accession>
<feature type="compositionally biased region" description="Basic residues" evidence="2">
    <location>
        <begin position="25"/>
        <end position="34"/>
    </location>
</feature>
<evidence type="ECO:0000256" key="2">
    <source>
        <dbReference type="SAM" id="MobiDB-lite"/>
    </source>
</evidence>
<protein>
    <submittedName>
        <fullName evidence="3">Uncharacterized protein</fullName>
    </submittedName>
</protein>
<dbReference type="Pfam" id="PF15397">
    <property type="entry name" value="DUF4618"/>
    <property type="match status" value="1"/>
</dbReference>
<dbReference type="PANTHER" id="PTHR28574:SF1">
    <property type="entry name" value="RIKEN CDNA 6820408C15 GENE"/>
    <property type="match status" value="1"/>
</dbReference>
<reference evidence="3 4" key="1">
    <citation type="submission" date="2024-09" db="EMBL/GenBank/DDBJ databases">
        <title>A chromosome-level genome assembly of Gray's grenadier anchovy, Coilia grayii.</title>
        <authorList>
            <person name="Fu Z."/>
        </authorList>
    </citation>
    <scope>NUCLEOTIDE SEQUENCE [LARGE SCALE GENOMIC DNA]</scope>
    <source>
        <strain evidence="3">G4</strain>
        <tissue evidence="3">Muscle</tissue>
    </source>
</reference>
<feature type="region of interest" description="Disordered" evidence="2">
    <location>
        <begin position="1"/>
        <end position="103"/>
    </location>
</feature>
<evidence type="ECO:0000313" key="3">
    <source>
        <dbReference type="EMBL" id="KAL2091343.1"/>
    </source>
</evidence>
<feature type="compositionally biased region" description="Polar residues" evidence="2">
    <location>
        <begin position="35"/>
        <end position="44"/>
    </location>
</feature>
<feature type="coiled-coil region" evidence="1">
    <location>
        <begin position="185"/>
        <end position="287"/>
    </location>
</feature>
<keyword evidence="1" id="KW-0175">Coiled coil</keyword>
<feature type="compositionally biased region" description="Polar residues" evidence="2">
    <location>
        <begin position="1"/>
        <end position="17"/>
    </location>
</feature>
<evidence type="ECO:0000256" key="1">
    <source>
        <dbReference type="SAM" id="Coils"/>
    </source>
</evidence>
<dbReference type="InterPro" id="IPR029236">
    <property type="entry name" value="DUF4618"/>
</dbReference>
<feature type="compositionally biased region" description="Polar residues" evidence="2">
    <location>
        <begin position="76"/>
        <end position="101"/>
    </location>
</feature>